<keyword evidence="3" id="KW-1185">Reference proteome</keyword>
<dbReference type="GO" id="GO:0005884">
    <property type="term" value="C:actin filament"/>
    <property type="evidence" value="ECO:0007669"/>
    <property type="project" value="TreeGrafter"/>
</dbReference>
<dbReference type="GO" id="GO:0030041">
    <property type="term" value="P:actin filament polymerization"/>
    <property type="evidence" value="ECO:0007669"/>
    <property type="project" value="TreeGrafter"/>
</dbReference>
<dbReference type="InterPro" id="IPR051412">
    <property type="entry name" value="Formin_Homology_Diaphanous_sf"/>
</dbReference>
<organism evidence="2 3">
    <name type="scientific">Pycnococcus provasolii</name>
    <dbReference type="NCBI Taxonomy" id="41880"/>
    <lineage>
        <taxon>Eukaryota</taxon>
        <taxon>Viridiplantae</taxon>
        <taxon>Chlorophyta</taxon>
        <taxon>Pseudoscourfieldiophyceae</taxon>
        <taxon>Pseudoscourfieldiales</taxon>
        <taxon>Pycnococcaceae</taxon>
        <taxon>Pycnococcus</taxon>
    </lineage>
</organism>
<name>A0A830HXR4_9CHLO</name>
<evidence type="ECO:0000313" key="2">
    <source>
        <dbReference type="EMBL" id="GHP10221.1"/>
    </source>
</evidence>
<comment type="caution">
    <text evidence="2">The sequence shown here is derived from an EMBL/GenBank/DDBJ whole genome shotgun (WGS) entry which is preliminary data.</text>
</comment>
<accession>A0A830HXR4</accession>
<dbReference type="PANTHER" id="PTHR45691">
    <property type="entry name" value="PROTEIN DIAPHANOUS"/>
    <property type="match status" value="1"/>
</dbReference>
<feature type="region of interest" description="Disordered" evidence="1">
    <location>
        <begin position="200"/>
        <end position="281"/>
    </location>
</feature>
<dbReference type="Proteomes" id="UP000660262">
    <property type="component" value="Unassembled WGS sequence"/>
</dbReference>
<feature type="compositionally biased region" description="Basic residues" evidence="1">
    <location>
        <begin position="213"/>
        <end position="224"/>
    </location>
</feature>
<protein>
    <submittedName>
        <fullName evidence="2">Uncharacterized protein</fullName>
    </submittedName>
</protein>
<sequence length="461" mass="50786">MPPQLTSSLGTWKRRTDVDEESYALDARTACPFMHNRVWAHFRNNNTLADRRERSLNARDNALLSRAAGILGYTWQARTNATAQMRPKQVEQEMQCADATATQSSPNVATIMLAGDSIARAQFYSLWCMLHVAANMPASSAQPTYTRDSSQFVDVTVPLTTTQHVRLVYAGAKYLVDARKHVPARKWDPHVLLALTRISGRPPPTRFAEPRTKRARADKRRRRRAVGEFSAEENNTITEEELRPPSPPPPFPPPPPTPPPPPPPEPPFPPPPPPPKRRPKPTRALVLLAGNHFINGALADVASKWSTRLRHFRRIMGLAVDDENTLSIFAKRYGITHIVFISPLAQHFDKPWNRGGVCMDTAPFSNGTKLAAASNDGGIADDGIGEMGLLPVSAGDQWPSSVQPELKTMMLDVYEAVAAASAGHPLNEDEPVDLAARLTRRSAVLDALRGNTRITASGMRV</sequence>
<dbReference type="AlphaFoldDB" id="A0A830HXR4"/>
<feature type="compositionally biased region" description="Pro residues" evidence="1">
    <location>
        <begin position="244"/>
        <end position="274"/>
    </location>
</feature>
<evidence type="ECO:0000256" key="1">
    <source>
        <dbReference type="SAM" id="MobiDB-lite"/>
    </source>
</evidence>
<evidence type="ECO:0000313" key="3">
    <source>
        <dbReference type="Proteomes" id="UP000660262"/>
    </source>
</evidence>
<proteinExistence type="predicted"/>
<dbReference type="PANTHER" id="PTHR45691:SF6">
    <property type="entry name" value="PROTEIN DIAPHANOUS"/>
    <property type="match status" value="1"/>
</dbReference>
<dbReference type="EMBL" id="BNJQ01000028">
    <property type="protein sequence ID" value="GHP10221.1"/>
    <property type="molecule type" value="Genomic_DNA"/>
</dbReference>
<gene>
    <name evidence="2" type="ORF">PPROV_000895300</name>
</gene>
<reference evidence="2" key="1">
    <citation type="submission" date="2020-10" db="EMBL/GenBank/DDBJ databases">
        <title>Unveiling of a novel bifunctional photoreceptor, Dualchrome1, isolated from a cosmopolitan green alga.</title>
        <authorList>
            <person name="Suzuki S."/>
            <person name="Kawachi M."/>
        </authorList>
    </citation>
    <scope>NUCLEOTIDE SEQUENCE</scope>
    <source>
        <strain evidence="2">NIES 2893</strain>
    </source>
</reference>